<evidence type="ECO:0000313" key="1">
    <source>
        <dbReference type="EMBL" id="VFK60379.1"/>
    </source>
</evidence>
<reference evidence="1" key="1">
    <citation type="submission" date="2019-02" db="EMBL/GenBank/DDBJ databases">
        <authorList>
            <person name="Gruber-Vodicka R. H."/>
            <person name="Seah K. B. B."/>
        </authorList>
    </citation>
    <scope>NUCLEOTIDE SEQUENCE</scope>
    <source>
        <strain evidence="1">BECK_BZ126</strain>
    </source>
</reference>
<organism evidence="1">
    <name type="scientific">Candidatus Kentrum sp. TC</name>
    <dbReference type="NCBI Taxonomy" id="2126339"/>
    <lineage>
        <taxon>Bacteria</taxon>
        <taxon>Pseudomonadati</taxon>
        <taxon>Pseudomonadota</taxon>
        <taxon>Gammaproteobacteria</taxon>
        <taxon>Candidatus Kentrum</taxon>
    </lineage>
</organism>
<gene>
    <name evidence="1" type="ORF">BECKTC1821F_GA0114240_104516</name>
</gene>
<name>A0A451A2W3_9GAMM</name>
<accession>A0A451A2W3</accession>
<evidence type="ECO:0008006" key="2">
    <source>
        <dbReference type="Google" id="ProtNLM"/>
    </source>
</evidence>
<sequence length="176" mass="20191">MGRIREMLDVDGRDSWTLFDTGARNTYIVPAVASVLTVRKARHPYRTALGGGLKVANEVAILEAELEGRPIPPMPWCWTISVGMKREKRSKSSSARWRCNNGALGSCRRKRSSIWSIIQGDSWSGDWFHYRNKLPQKVPRATCERTIGNKDTYRAIRVRRTTKVIFGSRKWQNLKK</sequence>
<dbReference type="EMBL" id="CAADFW010000045">
    <property type="protein sequence ID" value="VFK60379.1"/>
    <property type="molecule type" value="Genomic_DNA"/>
</dbReference>
<dbReference type="AlphaFoldDB" id="A0A451A2W3"/>
<proteinExistence type="predicted"/>
<protein>
    <recommendedName>
        <fullName evidence="2">Aspartyl protease</fullName>
    </recommendedName>
</protein>